<feature type="compositionally biased region" description="Pro residues" evidence="1">
    <location>
        <begin position="121"/>
        <end position="132"/>
    </location>
</feature>
<feature type="region of interest" description="Disordered" evidence="1">
    <location>
        <begin position="84"/>
        <end position="132"/>
    </location>
</feature>
<dbReference type="Proteomes" id="UP000571084">
    <property type="component" value="Unassembled WGS sequence"/>
</dbReference>
<dbReference type="EMBL" id="JACHHQ010000007">
    <property type="protein sequence ID" value="MBB5201436.1"/>
    <property type="molecule type" value="Genomic_DNA"/>
</dbReference>
<proteinExistence type="predicted"/>
<protein>
    <submittedName>
        <fullName evidence="2">Uncharacterized protein</fullName>
    </submittedName>
</protein>
<accession>A0A840RX42</accession>
<name>A0A840RX42_9BURK</name>
<keyword evidence="3" id="KW-1185">Reference proteome</keyword>
<organism evidence="2 3">
    <name type="scientific">Glaciimonas immobilis</name>
    <dbReference type="NCBI Taxonomy" id="728004"/>
    <lineage>
        <taxon>Bacteria</taxon>
        <taxon>Pseudomonadati</taxon>
        <taxon>Pseudomonadota</taxon>
        <taxon>Betaproteobacteria</taxon>
        <taxon>Burkholderiales</taxon>
        <taxon>Oxalobacteraceae</taxon>
        <taxon>Glaciimonas</taxon>
    </lineage>
</organism>
<evidence type="ECO:0000256" key="1">
    <source>
        <dbReference type="SAM" id="MobiDB-lite"/>
    </source>
</evidence>
<gene>
    <name evidence="2" type="ORF">HNR39_003289</name>
</gene>
<evidence type="ECO:0000313" key="2">
    <source>
        <dbReference type="EMBL" id="MBB5201436.1"/>
    </source>
</evidence>
<evidence type="ECO:0000313" key="3">
    <source>
        <dbReference type="Proteomes" id="UP000571084"/>
    </source>
</evidence>
<dbReference type="RefSeq" id="WP_168053810.1">
    <property type="nucleotide sequence ID" value="NZ_JAAOZT010000003.1"/>
</dbReference>
<dbReference type="AlphaFoldDB" id="A0A840RX42"/>
<reference evidence="2 3" key="1">
    <citation type="submission" date="2020-08" db="EMBL/GenBank/DDBJ databases">
        <title>Genomic Encyclopedia of Type Strains, Phase IV (KMG-IV): sequencing the most valuable type-strain genomes for metagenomic binning, comparative biology and taxonomic classification.</title>
        <authorList>
            <person name="Goeker M."/>
        </authorList>
    </citation>
    <scope>NUCLEOTIDE SEQUENCE [LARGE SCALE GENOMIC DNA]</scope>
    <source>
        <strain evidence="2 3">DSM 23240</strain>
    </source>
</reference>
<sequence length="132" mass="14304">MLILFLTFLLPLQVFAGGIDAHIKIAHQAQNNVAFSQAHQILESAHQVAQQAHLFDIADIADMITDQSGFDDCCAFGDDPADSSLHADLSDEPVPAHGFTFPPKQSSLALAHSDDKKREPPYLPLVPPPPRA</sequence>
<comment type="caution">
    <text evidence="2">The sequence shown here is derived from an EMBL/GenBank/DDBJ whole genome shotgun (WGS) entry which is preliminary data.</text>
</comment>